<dbReference type="EMBL" id="BAAATA010000081">
    <property type="protein sequence ID" value="GAA2513249.1"/>
    <property type="molecule type" value="Genomic_DNA"/>
</dbReference>
<gene>
    <name evidence="2" type="ORF">GCM10010406_56140</name>
</gene>
<keyword evidence="3" id="KW-1185">Reference proteome</keyword>
<evidence type="ECO:0000256" key="1">
    <source>
        <dbReference type="SAM" id="MobiDB-lite"/>
    </source>
</evidence>
<proteinExistence type="predicted"/>
<evidence type="ECO:0000313" key="3">
    <source>
        <dbReference type="Proteomes" id="UP001501358"/>
    </source>
</evidence>
<evidence type="ECO:0000313" key="2">
    <source>
        <dbReference type="EMBL" id="GAA2513249.1"/>
    </source>
</evidence>
<protein>
    <recommendedName>
        <fullName evidence="4">Histidine kinase</fullName>
    </recommendedName>
</protein>
<organism evidence="2 3">
    <name type="scientific">Streptomyces thermolineatus</name>
    <dbReference type="NCBI Taxonomy" id="44033"/>
    <lineage>
        <taxon>Bacteria</taxon>
        <taxon>Bacillati</taxon>
        <taxon>Actinomycetota</taxon>
        <taxon>Actinomycetes</taxon>
        <taxon>Kitasatosporales</taxon>
        <taxon>Streptomycetaceae</taxon>
        <taxon>Streptomyces</taxon>
    </lineage>
</organism>
<dbReference type="RefSeq" id="WP_344386319.1">
    <property type="nucleotide sequence ID" value="NZ_BAAATA010000081.1"/>
</dbReference>
<name>A0ABN3N3R6_9ACTN</name>
<dbReference type="Proteomes" id="UP001501358">
    <property type="component" value="Unassembled WGS sequence"/>
</dbReference>
<accession>A0ABN3N3R6</accession>
<evidence type="ECO:0008006" key="4">
    <source>
        <dbReference type="Google" id="ProtNLM"/>
    </source>
</evidence>
<sequence length="189" mass="19752">MAWNAKVMFFRFPDPARTYQAFSEVKQLPSVDRAAILERAEDGTLSVPESYEPGAGSTTAVGGIVGALVGVLGGPMGVFLGWGAGTLVGMASDADDAAESLDALTVLSRGVDKGSNVLVAGAEEDDPGPADAIAERLGGTIVRVPAGEVEAEVRSAQKAAEEAVAQARRQHRAERRQEFSDKLGSLFHR</sequence>
<feature type="region of interest" description="Disordered" evidence="1">
    <location>
        <begin position="162"/>
        <end position="189"/>
    </location>
</feature>
<comment type="caution">
    <text evidence="2">The sequence shown here is derived from an EMBL/GenBank/DDBJ whole genome shotgun (WGS) entry which is preliminary data.</text>
</comment>
<reference evidence="2 3" key="1">
    <citation type="journal article" date="2019" name="Int. J. Syst. Evol. Microbiol.">
        <title>The Global Catalogue of Microorganisms (GCM) 10K type strain sequencing project: providing services to taxonomists for standard genome sequencing and annotation.</title>
        <authorList>
            <consortium name="The Broad Institute Genomics Platform"/>
            <consortium name="The Broad Institute Genome Sequencing Center for Infectious Disease"/>
            <person name="Wu L."/>
            <person name="Ma J."/>
        </authorList>
    </citation>
    <scope>NUCLEOTIDE SEQUENCE [LARGE SCALE GENOMIC DNA]</scope>
    <source>
        <strain evidence="2 3">JCM 6307</strain>
    </source>
</reference>